<comment type="caution">
    <text evidence="11">The sequence shown here is derived from an EMBL/GenBank/DDBJ whole genome shotgun (WGS) entry which is preliminary data.</text>
</comment>
<dbReference type="Pfam" id="PF02578">
    <property type="entry name" value="Cu-oxidase_4"/>
    <property type="match status" value="1"/>
</dbReference>
<comment type="catalytic activity">
    <reaction evidence="9">
        <text>S-methyl-5'-thioadenosine + phosphate = 5-(methylsulfanyl)-alpha-D-ribose 1-phosphate + adenine</text>
        <dbReference type="Rhea" id="RHEA:11852"/>
        <dbReference type="ChEBI" id="CHEBI:16708"/>
        <dbReference type="ChEBI" id="CHEBI:17509"/>
        <dbReference type="ChEBI" id="CHEBI:43474"/>
        <dbReference type="ChEBI" id="CHEBI:58533"/>
        <dbReference type="EC" id="2.4.2.28"/>
    </reaction>
    <physiologicalReaction direction="left-to-right" evidence="9">
        <dbReference type="Rhea" id="RHEA:11853"/>
    </physiologicalReaction>
</comment>
<keyword evidence="6" id="KW-0862">Zinc</keyword>
<reference evidence="11 12" key="1">
    <citation type="submission" date="2023-07" db="EMBL/GenBank/DDBJ databases">
        <title>Genomic Encyclopedia of Type Strains, Phase IV (KMG-IV): sequencing the most valuable type-strain genomes for metagenomic binning, comparative biology and taxonomic classification.</title>
        <authorList>
            <person name="Goeker M."/>
        </authorList>
    </citation>
    <scope>NUCLEOTIDE SEQUENCE [LARGE SCALE GENOMIC DNA]</scope>
    <source>
        <strain evidence="11 12">DSM 100301</strain>
    </source>
</reference>
<evidence type="ECO:0000256" key="10">
    <source>
        <dbReference type="RuleBase" id="RU361274"/>
    </source>
</evidence>
<accession>A0ABU0I8F5</accession>
<evidence type="ECO:0000313" key="12">
    <source>
        <dbReference type="Proteomes" id="UP001235269"/>
    </source>
</evidence>
<evidence type="ECO:0000256" key="8">
    <source>
        <dbReference type="ARBA" id="ARBA00048968"/>
    </source>
</evidence>
<evidence type="ECO:0000256" key="9">
    <source>
        <dbReference type="ARBA" id="ARBA00049893"/>
    </source>
</evidence>
<organism evidence="11 12">
    <name type="scientific">Rhizobium paknamense</name>
    <dbReference type="NCBI Taxonomy" id="1206817"/>
    <lineage>
        <taxon>Bacteria</taxon>
        <taxon>Pseudomonadati</taxon>
        <taxon>Pseudomonadota</taxon>
        <taxon>Alphaproteobacteria</taxon>
        <taxon>Hyphomicrobiales</taxon>
        <taxon>Rhizobiaceae</taxon>
        <taxon>Rhizobium/Agrobacterium group</taxon>
        <taxon>Rhizobium</taxon>
    </lineage>
</organism>
<dbReference type="PANTHER" id="PTHR30616">
    <property type="entry name" value="UNCHARACTERIZED PROTEIN YFIH"/>
    <property type="match status" value="1"/>
</dbReference>
<dbReference type="CDD" id="cd16833">
    <property type="entry name" value="YfiH"/>
    <property type="match status" value="1"/>
</dbReference>
<proteinExistence type="inferred from homology"/>
<dbReference type="RefSeq" id="WP_307156733.1">
    <property type="nucleotide sequence ID" value="NZ_JAUSWH010000002.1"/>
</dbReference>
<evidence type="ECO:0000256" key="7">
    <source>
        <dbReference type="ARBA" id="ARBA00047989"/>
    </source>
</evidence>
<comment type="catalytic activity">
    <reaction evidence="7">
        <text>adenosine + H2O + H(+) = inosine + NH4(+)</text>
        <dbReference type="Rhea" id="RHEA:24408"/>
        <dbReference type="ChEBI" id="CHEBI:15377"/>
        <dbReference type="ChEBI" id="CHEBI:15378"/>
        <dbReference type="ChEBI" id="CHEBI:16335"/>
        <dbReference type="ChEBI" id="CHEBI:17596"/>
        <dbReference type="ChEBI" id="CHEBI:28938"/>
        <dbReference type="EC" id="3.5.4.4"/>
    </reaction>
    <physiologicalReaction direction="left-to-right" evidence="7">
        <dbReference type="Rhea" id="RHEA:24409"/>
    </physiologicalReaction>
</comment>
<keyword evidence="4" id="KW-0479">Metal-binding</keyword>
<dbReference type="PANTHER" id="PTHR30616:SF2">
    <property type="entry name" value="PURINE NUCLEOSIDE PHOSPHORYLASE LACC1"/>
    <property type="match status" value="1"/>
</dbReference>
<gene>
    <name evidence="11" type="ORF">QO005_000846</name>
</gene>
<dbReference type="InterPro" id="IPR003730">
    <property type="entry name" value="Cu_polyphenol_OxRdtase"/>
</dbReference>
<sequence length="265" mass="28232">METVSSPRPIMGPALAKAEAHGVRHGFFTRQGGVSEGIYAGLNVGIGSQDLRAHVQENRRRVAGFFGLGEDNLATVHQIHSADVVTVEAPFGSERPQADAMVSRTPGVILGVLSADCGPILFADAEARVIGAAHAGWKGALTGVLENTIAAMVALGARREAIIATLGPSISGAAYEVGPEFVERFLAHDADYARFFRPSEKPGHAYFDLPGLTVQRLTKAGVQADSLGLCTYADPDTFFSYRRTTHAKEPDYGRQVSAIALMEQR</sequence>
<evidence type="ECO:0000256" key="2">
    <source>
        <dbReference type="ARBA" id="ARBA00007353"/>
    </source>
</evidence>
<dbReference type="NCBIfam" id="TIGR00726">
    <property type="entry name" value="peptidoglycan editing factor PgeF"/>
    <property type="match status" value="1"/>
</dbReference>
<protein>
    <recommendedName>
        <fullName evidence="10">Purine nucleoside phosphorylase</fullName>
    </recommendedName>
</protein>
<keyword evidence="12" id="KW-1185">Reference proteome</keyword>
<name>A0ABU0I8F5_9HYPH</name>
<dbReference type="SUPFAM" id="SSF64438">
    <property type="entry name" value="CNF1/YfiH-like putative cysteine hydrolases"/>
    <property type="match status" value="1"/>
</dbReference>
<dbReference type="InterPro" id="IPR011324">
    <property type="entry name" value="Cytotoxic_necrot_fac-like_cat"/>
</dbReference>
<comment type="catalytic activity">
    <reaction evidence="1">
        <text>inosine + phosphate = alpha-D-ribose 1-phosphate + hypoxanthine</text>
        <dbReference type="Rhea" id="RHEA:27646"/>
        <dbReference type="ChEBI" id="CHEBI:17368"/>
        <dbReference type="ChEBI" id="CHEBI:17596"/>
        <dbReference type="ChEBI" id="CHEBI:43474"/>
        <dbReference type="ChEBI" id="CHEBI:57720"/>
        <dbReference type="EC" id="2.4.2.1"/>
    </reaction>
    <physiologicalReaction direction="left-to-right" evidence="1">
        <dbReference type="Rhea" id="RHEA:27647"/>
    </physiologicalReaction>
</comment>
<dbReference type="EMBL" id="JAUSWH010000002">
    <property type="protein sequence ID" value="MDQ0454519.1"/>
    <property type="molecule type" value="Genomic_DNA"/>
</dbReference>
<dbReference type="Proteomes" id="UP001235269">
    <property type="component" value="Unassembled WGS sequence"/>
</dbReference>
<dbReference type="Gene3D" id="3.60.140.10">
    <property type="entry name" value="CNF1/YfiH-like putative cysteine hydrolases"/>
    <property type="match status" value="1"/>
</dbReference>
<keyword evidence="5" id="KW-0378">Hydrolase</keyword>
<evidence type="ECO:0000256" key="4">
    <source>
        <dbReference type="ARBA" id="ARBA00022723"/>
    </source>
</evidence>
<comment type="catalytic activity">
    <reaction evidence="8">
        <text>adenosine + phosphate = alpha-D-ribose 1-phosphate + adenine</text>
        <dbReference type="Rhea" id="RHEA:27642"/>
        <dbReference type="ChEBI" id="CHEBI:16335"/>
        <dbReference type="ChEBI" id="CHEBI:16708"/>
        <dbReference type="ChEBI" id="CHEBI:43474"/>
        <dbReference type="ChEBI" id="CHEBI:57720"/>
        <dbReference type="EC" id="2.4.2.1"/>
    </reaction>
    <physiologicalReaction direction="left-to-right" evidence="8">
        <dbReference type="Rhea" id="RHEA:27643"/>
    </physiologicalReaction>
</comment>
<evidence type="ECO:0000256" key="3">
    <source>
        <dbReference type="ARBA" id="ARBA00022679"/>
    </source>
</evidence>
<evidence type="ECO:0000256" key="1">
    <source>
        <dbReference type="ARBA" id="ARBA00000553"/>
    </source>
</evidence>
<keyword evidence="3" id="KW-0808">Transferase</keyword>
<evidence type="ECO:0000313" key="11">
    <source>
        <dbReference type="EMBL" id="MDQ0454519.1"/>
    </source>
</evidence>
<dbReference type="InterPro" id="IPR038371">
    <property type="entry name" value="Cu_polyphenol_OxRdtase_sf"/>
</dbReference>
<evidence type="ECO:0000256" key="5">
    <source>
        <dbReference type="ARBA" id="ARBA00022801"/>
    </source>
</evidence>
<evidence type="ECO:0000256" key="6">
    <source>
        <dbReference type="ARBA" id="ARBA00022833"/>
    </source>
</evidence>
<comment type="similarity">
    <text evidence="2 10">Belongs to the purine nucleoside phosphorylase YfiH/LACC1 family.</text>
</comment>